<dbReference type="GO" id="GO:0008713">
    <property type="term" value="F:ADP-heptose-lipopolysaccharide heptosyltransferase activity"/>
    <property type="evidence" value="ECO:0007669"/>
    <property type="project" value="TreeGrafter"/>
</dbReference>
<evidence type="ECO:0000256" key="3">
    <source>
        <dbReference type="SAM" id="MobiDB-lite"/>
    </source>
</evidence>
<evidence type="ECO:0000256" key="1">
    <source>
        <dbReference type="ARBA" id="ARBA00022676"/>
    </source>
</evidence>
<evidence type="ECO:0000313" key="4">
    <source>
        <dbReference type="EMBL" id="AWI54364.1"/>
    </source>
</evidence>
<dbReference type="PANTHER" id="PTHR30160">
    <property type="entry name" value="TETRAACYLDISACCHARIDE 4'-KINASE-RELATED"/>
    <property type="match status" value="1"/>
</dbReference>
<dbReference type="GO" id="GO:0005829">
    <property type="term" value="C:cytosol"/>
    <property type="evidence" value="ECO:0007669"/>
    <property type="project" value="TreeGrafter"/>
</dbReference>
<evidence type="ECO:0000256" key="2">
    <source>
        <dbReference type="ARBA" id="ARBA00022679"/>
    </source>
</evidence>
<reference evidence="4 5" key="1">
    <citation type="submission" date="2018-05" db="EMBL/GenBank/DDBJ databases">
        <title>complete genome sequence of Aquabacterium olei NBRC 110486.</title>
        <authorList>
            <person name="Tang B."/>
            <person name="Chang J."/>
            <person name="Zhang L."/>
            <person name="Yang H."/>
        </authorList>
    </citation>
    <scope>NUCLEOTIDE SEQUENCE [LARGE SCALE GENOMIC DNA]</scope>
    <source>
        <strain evidence="4 5">NBRC 110486</strain>
    </source>
</reference>
<keyword evidence="5" id="KW-1185">Reference proteome</keyword>
<evidence type="ECO:0000313" key="5">
    <source>
        <dbReference type="Proteomes" id="UP000244892"/>
    </source>
</evidence>
<dbReference type="Pfam" id="PF01075">
    <property type="entry name" value="Glyco_transf_9"/>
    <property type="match status" value="1"/>
</dbReference>
<accession>A0A2U8FVD4</accession>
<gene>
    <name evidence="4" type="ORF">DEH84_13730</name>
</gene>
<dbReference type="KEGG" id="aon:DEH84_13730"/>
<sequence>MAPLGAAKPHCHRQRRPPLAHGRRGVARGAGMSPPNGQGRPLIVRLCNWVGEAVLSLPTLTMLEQQGYELHLIGKRWAQSLFAGHGWAVHVRPARRGDAIRQLKTLRHELSQRDPGFARRPNYLLFTSSFSSALEGRLAGLRPAGYDRDSRGLLLAHRVPYIAGLHAADDYWRIGTHFARVAEARPGALGLQPSAEQSAQARALLAANGLASADFVILCPFSGAADTTGKKLWPPFPNLAQRLQAQGLQVVLCPGPGEEAQARTQYPGAVMLEGVDLGTYAALTRLARCTVSNDTGPGHLAAAAGARLVSVLGPDAADMWLAQGEHVTLLRPAAGWPSLEDALTAVHNQVRT</sequence>
<dbReference type="InterPro" id="IPR051199">
    <property type="entry name" value="LPS_LOS_Heptosyltrfase"/>
</dbReference>
<protein>
    <recommendedName>
        <fullName evidence="6">Heptosyltransferase</fullName>
    </recommendedName>
</protein>
<feature type="compositionally biased region" description="Basic residues" evidence="3">
    <location>
        <begin position="9"/>
        <end position="26"/>
    </location>
</feature>
<dbReference type="GO" id="GO:0009244">
    <property type="term" value="P:lipopolysaccharide core region biosynthetic process"/>
    <property type="evidence" value="ECO:0007669"/>
    <property type="project" value="TreeGrafter"/>
</dbReference>
<dbReference type="EMBL" id="CP029210">
    <property type="protein sequence ID" value="AWI54364.1"/>
    <property type="molecule type" value="Genomic_DNA"/>
</dbReference>
<dbReference type="Gene3D" id="3.40.50.2000">
    <property type="entry name" value="Glycogen Phosphorylase B"/>
    <property type="match status" value="2"/>
</dbReference>
<proteinExistence type="predicted"/>
<dbReference type="InterPro" id="IPR002201">
    <property type="entry name" value="Glyco_trans_9"/>
</dbReference>
<dbReference type="Proteomes" id="UP000244892">
    <property type="component" value="Chromosome"/>
</dbReference>
<dbReference type="SUPFAM" id="SSF53756">
    <property type="entry name" value="UDP-Glycosyltransferase/glycogen phosphorylase"/>
    <property type="match status" value="1"/>
</dbReference>
<evidence type="ECO:0008006" key="6">
    <source>
        <dbReference type="Google" id="ProtNLM"/>
    </source>
</evidence>
<keyword evidence="1" id="KW-0328">Glycosyltransferase</keyword>
<name>A0A2U8FVD4_9BURK</name>
<dbReference type="AlphaFoldDB" id="A0A2U8FVD4"/>
<organism evidence="4 5">
    <name type="scientific">Aquabacterium olei</name>
    <dbReference type="NCBI Taxonomy" id="1296669"/>
    <lineage>
        <taxon>Bacteria</taxon>
        <taxon>Pseudomonadati</taxon>
        <taxon>Pseudomonadota</taxon>
        <taxon>Betaproteobacteria</taxon>
        <taxon>Burkholderiales</taxon>
        <taxon>Aquabacterium</taxon>
    </lineage>
</organism>
<keyword evidence="2" id="KW-0808">Transferase</keyword>
<dbReference type="CDD" id="cd03789">
    <property type="entry name" value="GT9_LPS_heptosyltransferase"/>
    <property type="match status" value="1"/>
</dbReference>
<feature type="region of interest" description="Disordered" evidence="3">
    <location>
        <begin position="1"/>
        <end position="37"/>
    </location>
</feature>